<proteinExistence type="predicted"/>
<dbReference type="GO" id="GO:0031012">
    <property type="term" value="C:extracellular matrix"/>
    <property type="evidence" value="ECO:0007669"/>
    <property type="project" value="TreeGrafter"/>
</dbReference>
<dbReference type="InterPro" id="IPR036691">
    <property type="entry name" value="Endo/exonu/phosph_ase_sf"/>
</dbReference>
<feature type="coiled-coil region" evidence="1">
    <location>
        <begin position="400"/>
        <end position="427"/>
    </location>
</feature>
<evidence type="ECO:0000256" key="1">
    <source>
        <dbReference type="SAM" id="Coils"/>
    </source>
</evidence>
<dbReference type="AlphaFoldDB" id="A0A835GN28"/>
<dbReference type="PANTHER" id="PTHR33395:SF22">
    <property type="entry name" value="REVERSE TRANSCRIPTASE DOMAIN-CONTAINING PROTEIN"/>
    <property type="match status" value="1"/>
</dbReference>
<dbReference type="GO" id="GO:0007508">
    <property type="term" value="P:larval heart development"/>
    <property type="evidence" value="ECO:0007669"/>
    <property type="project" value="TreeGrafter"/>
</dbReference>
<dbReference type="Proteomes" id="UP000648187">
    <property type="component" value="Unassembled WGS sequence"/>
</dbReference>
<sequence>MKYRMRVSREKALEFISKAKEASKQNYDASALRLLCHHGSTESEILPVIHSPGLYFDPTTNIFFYNDFWKIVTHVDVNSIEPHLNEIDKLIVKSSLLCSKIEPEEYSNCRDIFNSIEVLLETNYVKAHSLSHIISKDTANRFKRALEFGGEILKFFFGTLDAEDARNYDAAIDACEKNDNEIFRLMKDNIHIFEMNCCQSEPSAAAHDDIFLCCVCAGKYHYECLNVTHSQYVALSAEFKSSWKCPPCNNVTRRLKSNVNTPVRSYTEHATMDNSMDVSYSLEERSPPRIHHEPSLVTEKPIQTISSSDFNKFSSELNKTLSNWRSEMNKDLIQIRNDINSTMANIHKEINSLRTEQSLLKQNVLDLRNDVASLQTTTQDLTLQYDILEKRTNEMNGNKSADVELMVSTLETKIDTLEQQARQCNVEIGNLPERRNENLPALIEAMGLALKCPVTQQNIVAVHRVPHAHQQTTRPKNVINCRGIRTKLHSLLVNILASSYDIIVLTETWLIPEIANSEFIDPRYVVYRCDRDREATGKRDGGGVLIAILPELQSASLDIFNNPYCKPPACIEHLMVALPCKNDKHKISVISAAYIPPGTSTDVYTTHFDLLQDTLNAPNVLNIYIIGDYNLPSITWSTKTAGRDACVACVCTHPICSELTRLMSSLDAHQYNSTPNIGVEDSLSSNIKHFWSYISNRRNKRGIPSMMQYQSVKSSDPDIVCNLFSDFFLSVFEPVSPTLTT</sequence>
<keyword evidence="1" id="KW-0175">Coiled coil</keyword>
<dbReference type="PANTHER" id="PTHR33395">
    <property type="entry name" value="TRANSCRIPTASE, PUTATIVE-RELATED-RELATED"/>
    <property type="match status" value="1"/>
</dbReference>
<dbReference type="SUPFAM" id="SSF57903">
    <property type="entry name" value="FYVE/PHD zinc finger"/>
    <property type="match status" value="1"/>
</dbReference>
<comment type="caution">
    <text evidence="2">The sequence shown here is derived from an EMBL/GenBank/DDBJ whole genome shotgun (WGS) entry which is preliminary data.</text>
</comment>
<dbReference type="Gene3D" id="3.60.10.10">
    <property type="entry name" value="Endonuclease/exonuclease/phosphatase"/>
    <property type="match status" value="1"/>
</dbReference>
<name>A0A835GN28_SPOEX</name>
<dbReference type="GO" id="GO:0061343">
    <property type="term" value="P:cell adhesion involved in heart morphogenesis"/>
    <property type="evidence" value="ECO:0007669"/>
    <property type="project" value="TreeGrafter"/>
</dbReference>
<protein>
    <recommendedName>
        <fullName evidence="4">PHD-type domain-containing protein</fullName>
    </recommendedName>
</protein>
<dbReference type="InterPro" id="IPR011011">
    <property type="entry name" value="Znf_FYVE_PHD"/>
</dbReference>
<evidence type="ECO:0000313" key="2">
    <source>
        <dbReference type="EMBL" id="KAF9419321.1"/>
    </source>
</evidence>
<gene>
    <name evidence="2" type="ORF">HW555_004085</name>
</gene>
<keyword evidence="3" id="KW-1185">Reference proteome</keyword>
<reference evidence="2" key="1">
    <citation type="submission" date="2020-08" db="EMBL/GenBank/DDBJ databases">
        <title>Spodoptera exigua strain:BAW_Kor-Di-RS1 Genome sequencing and assembly.</title>
        <authorList>
            <person name="Kim J."/>
            <person name="Nam H.Y."/>
            <person name="Kwon M."/>
            <person name="Choi J.H."/>
            <person name="Cho S.R."/>
            <person name="Kim G.-H."/>
        </authorList>
    </citation>
    <scope>NUCLEOTIDE SEQUENCE</scope>
    <source>
        <strain evidence="2">BAW_Kor-Di-RS1</strain>
        <tissue evidence="2">Whole-body</tissue>
    </source>
</reference>
<accession>A0A835GN28</accession>
<dbReference type="Pfam" id="PF12259">
    <property type="entry name" value="Baculo_F"/>
    <property type="match status" value="1"/>
</dbReference>
<dbReference type="InterPro" id="IPR022048">
    <property type="entry name" value="Envelope_fusion-like"/>
</dbReference>
<dbReference type="EMBL" id="JACKWZ010000044">
    <property type="protein sequence ID" value="KAF9419321.1"/>
    <property type="molecule type" value="Genomic_DNA"/>
</dbReference>
<evidence type="ECO:0008006" key="4">
    <source>
        <dbReference type="Google" id="ProtNLM"/>
    </source>
</evidence>
<dbReference type="SUPFAM" id="SSF56219">
    <property type="entry name" value="DNase I-like"/>
    <property type="match status" value="1"/>
</dbReference>
<evidence type="ECO:0000313" key="3">
    <source>
        <dbReference type="Proteomes" id="UP000648187"/>
    </source>
</evidence>
<organism evidence="2 3">
    <name type="scientific">Spodoptera exigua</name>
    <name type="common">Beet armyworm</name>
    <name type="synonym">Noctua fulgens</name>
    <dbReference type="NCBI Taxonomy" id="7107"/>
    <lineage>
        <taxon>Eukaryota</taxon>
        <taxon>Metazoa</taxon>
        <taxon>Ecdysozoa</taxon>
        <taxon>Arthropoda</taxon>
        <taxon>Hexapoda</taxon>
        <taxon>Insecta</taxon>
        <taxon>Pterygota</taxon>
        <taxon>Neoptera</taxon>
        <taxon>Endopterygota</taxon>
        <taxon>Lepidoptera</taxon>
        <taxon>Glossata</taxon>
        <taxon>Ditrysia</taxon>
        <taxon>Noctuoidea</taxon>
        <taxon>Noctuidae</taxon>
        <taxon>Amphipyrinae</taxon>
        <taxon>Spodoptera</taxon>
    </lineage>
</organism>